<sequence>MEALSRLLLKAWECGFILGFKVGGKRGGGEEVSHLLFANDTIVFDEFGKSEMISMGEVDNSEELTCDIGCKVGKRPTSYLGLPLGAPHKSLLSNLLYVTVHHPKNCSIKIRADLKGFSIGGWALENELHLVKWSTVCKAKLKRGLGVRSLSLLNKAFLCKWCWRFSSEKEPLWKNIIKRKFEEEERGYSGKQEYFWKDRWCNEEPLCETFPSLFALSDSKEAWVAYLWEQRGKGGSWNIRFVKNLNDWELVVMEQFLLKLQGQTMKREKEDTVVWKGDSKGVRAFPFPLKIIWKSWIPSNVSFFT</sequence>
<name>A0A438ID98_VITVI</name>
<evidence type="ECO:0000313" key="2">
    <source>
        <dbReference type="Proteomes" id="UP000288805"/>
    </source>
</evidence>
<dbReference type="AlphaFoldDB" id="A0A438ID98"/>
<gene>
    <name evidence="1" type="ORF">CK203_029915</name>
</gene>
<reference evidence="1 2" key="1">
    <citation type="journal article" date="2018" name="PLoS Genet.">
        <title>Population sequencing reveals clonal diversity and ancestral inbreeding in the grapevine cultivar Chardonnay.</title>
        <authorList>
            <person name="Roach M.J."/>
            <person name="Johnson D.L."/>
            <person name="Bohlmann J."/>
            <person name="van Vuuren H.J."/>
            <person name="Jones S.J."/>
            <person name="Pretorius I.S."/>
            <person name="Schmidt S.A."/>
            <person name="Borneman A.R."/>
        </authorList>
    </citation>
    <scope>NUCLEOTIDE SEQUENCE [LARGE SCALE GENOMIC DNA]</scope>
    <source>
        <strain evidence="2">cv. Chardonnay</strain>
        <tissue evidence="1">Leaf</tissue>
    </source>
</reference>
<organism evidence="1 2">
    <name type="scientific">Vitis vinifera</name>
    <name type="common">Grape</name>
    <dbReference type="NCBI Taxonomy" id="29760"/>
    <lineage>
        <taxon>Eukaryota</taxon>
        <taxon>Viridiplantae</taxon>
        <taxon>Streptophyta</taxon>
        <taxon>Embryophyta</taxon>
        <taxon>Tracheophyta</taxon>
        <taxon>Spermatophyta</taxon>
        <taxon>Magnoliopsida</taxon>
        <taxon>eudicotyledons</taxon>
        <taxon>Gunneridae</taxon>
        <taxon>Pentapetalae</taxon>
        <taxon>rosids</taxon>
        <taxon>Vitales</taxon>
        <taxon>Vitaceae</taxon>
        <taxon>Viteae</taxon>
        <taxon>Vitis</taxon>
    </lineage>
</organism>
<dbReference type="Proteomes" id="UP000288805">
    <property type="component" value="Unassembled WGS sequence"/>
</dbReference>
<dbReference type="PANTHER" id="PTHR36617">
    <property type="entry name" value="PROTEIN, PUTATIVE-RELATED"/>
    <property type="match status" value="1"/>
</dbReference>
<dbReference type="EMBL" id="QGNW01000119">
    <property type="protein sequence ID" value="RVW94700.1"/>
    <property type="molecule type" value="Genomic_DNA"/>
</dbReference>
<proteinExistence type="predicted"/>
<evidence type="ECO:0000313" key="1">
    <source>
        <dbReference type="EMBL" id="RVW94700.1"/>
    </source>
</evidence>
<comment type="caution">
    <text evidence="1">The sequence shown here is derived from an EMBL/GenBank/DDBJ whole genome shotgun (WGS) entry which is preliminary data.</text>
</comment>
<accession>A0A438ID98</accession>
<dbReference type="PANTHER" id="PTHR36617:SF16">
    <property type="entry name" value="OS04G0516500 PROTEIN"/>
    <property type="match status" value="1"/>
</dbReference>
<protein>
    <submittedName>
        <fullName evidence="1">Uncharacterized protein</fullName>
    </submittedName>
</protein>